<evidence type="ECO:0000313" key="2">
    <source>
        <dbReference type="Proteomes" id="UP001163223"/>
    </source>
</evidence>
<keyword evidence="2" id="KW-1185">Reference proteome</keyword>
<name>A0ACD4NJC3_9HYPH</name>
<organism evidence="1 2">
    <name type="scientific">Antarcticirhabdus aurantiaca</name>
    <dbReference type="NCBI Taxonomy" id="2606717"/>
    <lineage>
        <taxon>Bacteria</taxon>
        <taxon>Pseudomonadati</taxon>
        <taxon>Pseudomonadota</taxon>
        <taxon>Alphaproteobacteria</taxon>
        <taxon>Hyphomicrobiales</taxon>
        <taxon>Aurantimonadaceae</taxon>
        <taxon>Antarcticirhabdus</taxon>
    </lineage>
</organism>
<protein>
    <submittedName>
        <fullName evidence="1">Calcium-binding protein</fullName>
    </submittedName>
</protein>
<proteinExistence type="predicted"/>
<evidence type="ECO:0000313" key="1">
    <source>
        <dbReference type="EMBL" id="WAJ26899.1"/>
    </source>
</evidence>
<dbReference type="Proteomes" id="UP001163223">
    <property type="component" value="Chromosome"/>
</dbReference>
<reference evidence="1" key="1">
    <citation type="submission" date="2022-11" db="EMBL/GenBank/DDBJ databases">
        <title>beta-Carotene-producing bacterium, Jeongeuplla avenae sp. nov., alleviates the salt stress of Arabidopsis seedlings.</title>
        <authorList>
            <person name="Jiang L."/>
            <person name="Lee J."/>
        </authorList>
    </citation>
    <scope>NUCLEOTIDE SEQUENCE</scope>
    <source>
        <strain evidence="1">DY_R2A_6</strain>
    </source>
</reference>
<gene>
    <name evidence="1" type="ORF">OXU80_18805</name>
</gene>
<sequence>MAIERAVRASDLVDTFGVVAPITFTDGVYAPIDKVLSALDYLGIDHVRARAPNPTYALVGQKNLETAADAGLKFVFHPLGKEDPRDVVQNLHAFEDIHPGSIVGIEGLNEVNNFPVSYKGLTGTSAAKVFQSDLYNGVNADALLRSIPVLGFTDWPNTSSASDWSNEHVYPKNGGQPFNAIRDAKARLESLDPNKPFVLTELGYHNSMGADTGGGWEGVDLITQAKLTLNAYMDAASLGSRGTYLYQLLNSPADGSGADQENHFGLFDARYNPKPAATAVHNLTSILQDDDSAASSFISGSLSYTMAGLPPGAKSYLTQKTDGTFQVVLWAEPDIWDEANDKPISAAGQTVTVTFDDVIDSISVFDPLLGTTATKTVQNGRSVSFTLSDHPIVVEIDDVDPTKPGMGNDTYVIDVAGTPITEAAGGGMDTVRTGLARFTLAENLENLIYTGTASFNGKGNGSVNTITGGSAADILDGGRGADILTGGAGNDSYVVDDIGDTIVELAGGGTDKVSSSVDYRLPVNVENLTLVSGAHLDGFGNALANTITGTTRNNVLAGGLGSDRLVGRQGNDAFVFDTALGKTNVDTIVDFGTRSGDDDSIVLDHAIFNNAGAVGTLRKAAFAANQTGIAAERDDRIIYEADTGKLFYDPDGSGAIQGTQFAKLTAGLSLSYADFLII</sequence>
<dbReference type="EMBL" id="CP113520">
    <property type="protein sequence ID" value="WAJ26899.1"/>
    <property type="molecule type" value="Genomic_DNA"/>
</dbReference>
<accession>A0ACD4NJC3</accession>